<keyword evidence="6" id="KW-0812">Transmembrane</keyword>
<evidence type="ECO:0000256" key="2">
    <source>
        <dbReference type="ARBA" id="ARBA00022723"/>
    </source>
</evidence>
<keyword evidence="2" id="KW-0479">Metal-binding</keyword>
<feature type="region of interest" description="Disordered" evidence="5">
    <location>
        <begin position="1"/>
        <end position="68"/>
    </location>
</feature>
<dbReference type="EMBL" id="CP093326">
    <property type="protein sequence ID" value="UNK45330.1"/>
    <property type="molecule type" value="Genomic_DNA"/>
</dbReference>
<evidence type="ECO:0000259" key="7">
    <source>
        <dbReference type="SMART" id="SM00235"/>
    </source>
</evidence>
<protein>
    <submittedName>
        <fullName evidence="8">Matrixin family metalloprotease</fullName>
        <ecNumber evidence="8">3.4.24.-</ecNumber>
    </submittedName>
</protein>
<organism evidence="8 9">
    <name type="scientific">Arthrobacter sulfonylureivorans</name>
    <dbReference type="NCBI Taxonomy" id="2486855"/>
    <lineage>
        <taxon>Bacteria</taxon>
        <taxon>Bacillati</taxon>
        <taxon>Actinomycetota</taxon>
        <taxon>Actinomycetes</taxon>
        <taxon>Micrococcales</taxon>
        <taxon>Micrococcaceae</taxon>
        <taxon>Arthrobacter</taxon>
    </lineage>
</organism>
<dbReference type="Pfam" id="PF00413">
    <property type="entry name" value="Peptidase_M10"/>
    <property type="match status" value="1"/>
</dbReference>
<name>A0ABY3W507_9MICC</name>
<dbReference type="Gene3D" id="3.40.390.10">
    <property type="entry name" value="Collagenase (Catalytic Domain)"/>
    <property type="match status" value="1"/>
</dbReference>
<dbReference type="InterPro" id="IPR001818">
    <property type="entry name" value="Pept_M10_metallopeptidase"/>
</dbReference>
<dbReference type="RefSeq" id="WP_127515581.1">
    <property type="nucleotide sequence ID" value="NZ_CP093326.1"/>
</dbReference>
<accession>A0ABY3W507</accession>
<evidence type="ECO:0000256" key="3">
    <source>
        <dbReference type="ARBA" id="ARBA00022801"/>
    </source>
</evidence>
<dbReference type="SMART" id="SM00235">
    <property type="entry name" value="ZnMc"/>
    <property type="match status" value="1"/>
</dbReference>
<evidence type="ECO:0000313" key="8">
    <source>
        <dbReference type="EMBL" id="UNK45330.1"/>
    </source>
</evidence>
<dbReference type="EC" id="3.4.24.-" evidence="8"/>
<keyword evidence="4" id="KW-0862">Zinc</keyword>
<keyword evidence="1" id="KW-0645">Protease</keyword>
<evidence type="ECO:0000256" key="4">
    <source>
        <dbReference type="ARBA" id="ARBA00022833"/>
    </source>
</evidence>
<keyword evidence="6" id="KW-1133">Transmembrane helix</keyword>
<evidence type="ECO:0000313" key="9">
    <source>
        <dbReference type="Proteomes" id="UP000829069"/>
    </source>
</evidence>
<dbReference type="Proteomes" id="UP000829069">
    <property type="component" value="Chromosome"/>
</dbReference>
<proteinExistence type="predicted"/>
<dbReference type="InterPro" id="IPR024079">
    <property type="entry name" value="MetalloPept_cat_dom_sf"/>
</dbReference>
<feature type="transmembrane region" description="Helical" evidence="6">
    <location>
        <begin position="92"/>
        <end position="112"/>
    </location>
</feature>
<evidence type="ECO:0000256" key="5">
    <source>
        <dbReference type="SAM" id="MobiDB-lite"/>
    </source>
</evidence>
<dbReference type="GO" id="GO:0008237">
    <property type="term" value="F:metallopeptidase activity"/>
    <property type="evidence" value="ECO:0007669"/>
    <property type="project" value="UniProtKB-KW"/>
</dbReference>
<evidence type="ECO:0000256" key="1">
    <source>
        <dbReference type="ARBA" id="ARBA00022670"/>
    </source>
</evidence>
<evidence type="ECO:0000256" key="6">
    <source>
        <dbReference type="SAM" id="Phobius"/>
    </source>
</evidence>
<reference evidence="8 9" key="1">
    <citation type="submission" date="2022-03" db="EMBL/GenBank/DDBJ databases">
        <title>Isotopic signatures of nitrous oxide derived from detoxification processes.</title>
        <authorList>
            <person name="Behrendt U."/>
            <person name="Buchen C."/>
            <person name="Well R."/>
            <person name="Ulrich A."/>
            <person name="Rohe L."/>
            <person name="Kolb S."/>
            <person name="Schloter M."/>
            <person name="Horn M.A."/>
            <person name="Augustin J."/>
        </authorList>
    </citation>
    <scope>NUCLEOTIDE SEQUENCE [LARGE SCALE GENOMIC DNA]</scope>
    <source>
        <strain evidence="8 9">S4-C24</strain>
    </source>
</reference>
<gene>
    <name evidence="8" type="ORF">MNQ99_15545</name>
</gene>
<keyword evidence="8" id="KW-0482">Metalloprotease</keyword>
<dbReference type="InterPro" id="IPR006026">
    <property type="entry name" value="Peptidase_Metallo"/>
</dbReference>
<feature type="domain" description="Peptidase metallopeptidase" evidence="7">
    <location>
        <begin position="182"/>
        <end position="360"/>
    </location>
</feature>
<keyword evidence="9" id="KW-1185">Reference proteome</keyword>
<keyword evidence="3 8" id="KW-0378">Hydrolase</keyword>
<dbReference type="SUPFAM" id="SSF55486">
    <property type="entry name" value="Metalloproteases ('zincins'), catalytic domain"/>
    <property type="match status" value="1"/>
</dbReference>
<keyword evidence="6" id="KW-0472">Membrane</keyword>
<sequence>MSWPPTDGPGEAPGPSRPVPRSRTGRVPQWALAESDGRPRPDDAAEEPEVWVNPTARQGPVPWRQSVRPLPSVRHVSAARPQLKPSGGPSPFGKLILLAAIAALVAWAFIWLGQPRLASTVQPSGTANAAPFDGGSTAEGLGHGGFPPSGVDIAESPLGVPAPLYEESNSYRFLASPSAGQDYIAYDPCRPIRYVVRAADSPAGGTDLVHQAVERVSAATGLQFIYEGTTTERPTERRPSYQPDRYGERWAPVLIAWSDPEHSPALAGPTIGLGGSGWASRGGVSAYVSGQIELDTPQFRQLLGAPAGKNSARAIIMHELGHLIGLDHVDDPNQLMYAQASHDILEFADGDLSGLSLLGQGECVPEL</sequence>